<protein>
    <submittedName>
        <fullName evidence="2">Uncharacterized protein</fullName>
    </submittedName>
</protein>
<feature type="compositionally biased region" description="Basic and acidic residues" evidence="1">
    <location>
        <begin position="54"/>
        <end position="68"/>
    </location>
</feature>
<dbReference type="EnsemblPlants" id="Solyc09g018807.1.1">
    <property type="protein sequence ID" value="Solyc09g018807.1.1"/>
    <property type="gene ID" value="Solyc09g018807.1"/>
</dbReference>
<dbReference type="Proteomes" id="UP000004994">
    <property type="component" value="Chromosome 9"/>
</dbReference>
<evidence type="ECO:0000256" key="1">
    <source>
        <dbReference type="SAM" id="MobiDB-lite"/>
    </source>
</evidence>
<keyword evidence="3" id="KW-1185">Reference proteome</keyword>
<sequence>MSNMLVQVKSACQVVSYEQQDERLTVAKTTYDAFVAESSCTKSSSFKRKKNRKKNEEERKRLERDPLRKGRSQIQKRKKQYFQDKRQEQNEVLQLPSSRAFYSLGIHRPLELRSRSICGENKVRLEVKGIDPWKVDLHGNLLSECDSSFPMRLIAIRLFRKWQKFLCSDGLHFFVTLERQLKCLGMKVVLEYLAFNLSIF</sequence>
<feature type="region of interest" description="Disordered" evidence="1">
    <location>
        <begin position="45"/>
        <end position="88"/>
    </location>
</feature>
<organism evidence="2">
    <name type="scientific">Solanum lycopersicum</name>
    <name type="common">Tomato</name>
    <name type="synonym">Lycopersicon esculentum</name>
    <dbReference type="NCBI Taxonomy" id="4081"/>
    <lineage>
        <taxon>Eukaryota</taxon>
        <taxon>Viridiplantae</taxon>
        <taxon>Streptophyta</taxon>
        <taxon>Embryophyta</taxon>
        <taxon>Tracheophyta</taxon>
        <taxon>Spermatophyta</taxon>
        <taxon>Magnoliopsida</taxon>
        <taxon>eudicotyledons</taxon>
        <taxon>Gunneridae</taxon>
        <taxon>Pentapetalae</taxon>
        <taxon>asterids</taxon>
        <taxon>lamiids</taxon>
        <taxon>Solanales</taxon>
        <taxon>Solanaceae</taxon>
        <taxon>Solanoideae</taxon>
        <taxon>Solaneae</taxon>
        <taxon>Solanum</taxon>
        <taxon>Solanum subgen. Lycopersicon</taxon>
    </lineage>
</organism>
<name>A0A3Q7I0E6_SOLLC</name>
<evidence type="ECO:0000313" key="3">
    <source>
        <dbReference type="Proteomes" id="UP000004994"/>
    </source>
</evidence>
<accession>A0A3Q7I0E6</accession>
<dbReference type="InParanoid" id="A0A3Q7I0E6"/>
<evidence type="ECO:0000313" key="2">
    <source>
        <dbReference type="EnsemblPlants" id="Solyc09g018807.1.1"/>
    </source>
</evidence>
<proteinExistence type="predicted"/>
<dbReference type="AlphaFoldDB" id="A0A3Q7I0E6"/>
<reference evidence="2" key="1">
    <citation type="journal article" date="2012" name="Nature">
        <title>The tomato genome sequence provides insights into fleshy fruit evolution.</title>
        <authorList>
            <consortium name="Tomato Genome Consortium"/>
        </authorList>
    </citation>
    <scope>NUCLEOTIDE SEQUENCE [LARGE SCALE GENOMIC DNA]</scope>
    <source>
        <strain evidence="2">cv. Heinz 1706</strain>
    </source>
</reference>
<feature type="compositionally biased region" description="Basic residues" evidence="1">
    <location>
        <begin position="69"/>
        <end position="80"/>
    </location>
</feature>
<dbReference type="Gramene" id="Solyc09g018807.1.1">
    <property type="protein sequence ID" value="Solyc09g018807.1.1"/>
    <property type="gene ID" value="Solyc09g018807.1"/>
</dbReference>
<reference evidence="2" key="2">
    <citation type="submission" date="2019-01" db="UniProtKB">
        <authorList>
            <consortium name="EnsemblPlants"/>
        </authorList>
    </citation>
    <scope>IDENTIFICATION</scope>
    <source>
        <strain evidence="2">cv. Heinz 1706</strain>
    </source>
</reference>